<sequence>MDKSTLNEKKKMSHVCGANTTHQENSLEVKNKIRIKTSHGAELQNKRRKTVTRRAGLIAFTRAMRHSPSNALFTCLVQTVYKKSEWERSYKTKGAFINYIKKGDKSLASTNQLKTAVKCEH</sequence>
<dbReference type="AlphaFoldDB" id="A0A8D8TR61"/>
<accession>A0A8D8TR61</accession>
<dbReference type="EMBL" id="HBUF01303606">
    <property type="protein sequence ID" value="CAG6691606.1"/>
    <property type="molecule type" value="Transcribed_RNA"/>
</dbReference>
<protein>
    <submittedName>
        <fullName evidence="1">Uncharacterized protein</fullName>
    </submittedName>
</protein>
<evidence type="ECO:0000313" key="1">
    <source>
        <dbReference type="EMBL" id="CAG6691606.1"/>
    </source>
</evidence>
<proteinExistence type="predicted"/>
<organism evidence="1">
    <name type="scientific">Cacopsylla melanoneura</name>
    <dbReference type="NCBI Taxonomy" id="428564"/>
    <lineage>
        <taxon>Eukaryota</taxon>
        <taxon>Metazoa</taxon>
        <taxon>Ecdysozoa</taxon>
        <taxon>Arthropoda</taxon>
        <taxon>Hexapoda</taxon>
        <taxon>Insecta</taxon>
        <taxon>Pterygota</taxon>
        <taxon>Neoptera</taxon>
        <taxon>Paraneoptera</taxon>
        <taxon>Hemiptera</taxon>
        <taxon>Sternorrhyncha</taxon>
        <taxon>Psylloidea</taxon>
        <taxon>Psyllidae</taxon>
        <taxon>Psyllinae</taxon>
        <taxon>Cacopsylla</taxon>
    </lineage>
</organism>
<name>A0A8D8TR61_9HEMI</name>
<reference evidence="1" key="1">
    <citation type="submission" date="2021-05" db="EMBL/GenBank/DDBJ databases">
        <authorList>
            <person name="Alioto T."/>
            <person name="Alioto T."/>
            <person name="Gomez Garrido J."/>
        </authorList>
    </citation>
    <scope>NUCLEOTIDE SEQUENCE</scope>
</reference>